<reference evidence="2" key="1">
    <citation type="journal article" date="2019" name="Int. J. Syst. Evol. Microbiol.">
        <title>The Global Catalogue of Microorganisms (GCM) 10K type strain sequencing project: providing services to taxonomists for standard genome sequencing and annotation.</title>
        <authorList>
            <consortium name="The Broad Institute Genomics Platform"/>
            <consortium name="The Broad Institute Genome Sequencing Center for Infectious Disease"/>
            <person name="Wu L."/>
            <person name="Ma J."/>
        </authorList>
    </citation>
    <scope>NUCLEOTIDE SEQUENCE [LARGE SCALE GENOMIC DNA]</scope>
    <source>
        <strain evidence="2">JCM 18298</strain>
    </source>
</reference>
<proteinExistence type="predicted"/>
<sequence>MVTIAQLRAVLAILHVDPDRVGAHIPPDSDRGQATQQAVMVGLLHRLASAELRRVVTASASDRDTANAAVESEPVLGDNPAEQACFDASLLQLRIGALAANTKVDPAPVLLDAAARAADAAGVLVRLSREPHGADAESRWQRVLEDLSAAYHLSNDEHVSAANVMTQPIR</sequence>
<keyword evidence="2" id="KW-1185">Reference proteome</keyword>
<protein>
    <submittedName>
        <fullName evidence="1">Uncharacterized protein</fullName>
    </submittedName>
</protein>
<gene>
    <name evidence="1" type="ORF">GCM10023318_23940</name>
</gene>
<dbReference type="EMBL" id="BAABJM010000002">
    <property type="protein sequence ID" value="GAA5051961.1"/>
    <property type="molecule type" value="Genomic_DNA"/>
</dbReference>
<comment type="caution">
    <text evidence="1">The sequence shown here is derived from an EMBL/GenBank/DDBJ whole genome shotgun (WGS) entry which is preliminary data.</text>
</comment>
<name>A0ABP9K8L8_9NOCA</name>
<organism evidence="1 2">
    <name type="scientific">Nocardia callitridis</name>
    <dbReference type="NCBI Taxonomy" id="648753"/>
    <lineage>
        <taxon>Bacteria</taxon>
        <taxon>Bacillati</taxon>
        <taxon>Actinomycetota</taxon>
        <taxon>Actinomycetes</taxon>
        <taxon>Mycobacteriales</taxon>
        <taxon>Nocardiaceae</taxon>
        <taxon>Nocardia</taxon>
    </lineage>
</organism>
<dbReference type="Proteomes" id="UP001500603">
    <property type="component" value="Unassembled WGS sequence"/>
</dbReference>
<evidence type="ECO:0000313" key="2">
    <source>
        <dbReference type="Proteomes" id="UP001500603"/>
    </source>
</evidence>
<evidence type="ECO:0000313" key="1">
    <source>
        <dbReference type="EMBL" id="GAA5051961.1"/>
    </source>
</evidence>
<accession>A0ABP9K8L8</accession>